<comment type="caution">
    <text evidence="2">The sequence shown here is derived from an EMBL/GenBank/DDBJ whole genome shotgun (WGS) entry which is preliminary data.</text>
</comment>
<feature type="coiled-coil region" evidence="1">
    <location>
        <begin position="294"/>
        <end position="440"/>
    </location>
</feature>
<dbReference type="SUPFAM" id="SSF57997">
    <property type="entry name" value="Tropomyosin"/>
    <property type="match status" value="1"/>
</dbReference>
<evidence type="ECO:0000313" key="2">
    <source>
        <dbReference type="EMBL" id="KGP72406.1"/>
    </source>
</evidence>
<sequence length="502" mass="60163">MKTNNNLKINNHEQSYFLLQHVSTFERKLNKFRKKLNKQKEIRSRLHPQHSHLITILNEQSTRLDEIKEHNSSEKNTNPKSVDQVVRELDESIHQSLQMEKEMQDTLIEKDKELYFSTSKNNDLTNYLNHHRYVNHLYGEKINSLLFDIEKRNQKITLLQSIYNSSQEMISYHNKKLTGLNNDYNRIANQVQQKEELIKRFKLNEKVAFKSRKEKNELLATLQLKVNTLLAQLGNKTNHYQDSSLEETISLHLNRMEQDYSHLKCAKKDLEQFNIEVYWRGINNMWNLWKNDTEEENQQKLAHITEVIEEVEKNLEEYKELFKQLNETIQSNEEKNTSLQDFVQELQDTISIYQQKQEHYQLEIEQLTKQIEEFKSVEEQKQQETTRLEEELKSFKDQQSQYDKNVNHYKQQIKNLEKQKNDYHKKINSLTRKLKEFKAHGSNSTNSEILTTDSVTGNSSVREINYDDLKQFHYQPMQEDSNSTVFNPYKYSQLMSRGENKK</sequence>
<gene>
    <name evidence="2" type="ORF">N782_11980</name>
</gene>
<organism evidence="2 3">
    <name type="scientific">Pontibacillus yanchengensis Y32</name>
    <dbReference type="NCBI Taxonomy" id="1385514"/>
    <lineage>
        <taxon>Bacteria</taxon>
        <taxon>Bacillati</taxon>
        <taxon>Bacillota</taxon>
        <taxon>Bacilli</taxon>
        <taxon>Bacillales</taxon>
        <taxon>Bacillaceae</taxon>
        <taxon>Pontibacillus</taxon>
    </lineage>
</organism>
<dbReference type="EMBL" id="AVBF01000031">
    <property type="protein sequence ID" value="KGP72406.1"/>
    <property type="molecule type" value="Genomic_DNA"/>
</dbReference>
<dbReference type="Gene3D" id="1.10.287.1490">
    <property type="match status" value="1"/>
</dbReference>
<accession>A0A0A2TEA4</accession>
<dbReference type="Proteomes" id="UP000030147">
    <property type="component" value="Unassembled WGS sequence"/>
</dbReference>
<evidence type="ECO:0000313" key="3">
    <source>
        <dbReference type="Proteomes" id="UP000030147"/>
    </source>
</evidence>
<reference evidence="2 3" key="1">
    <citation type="journal article" date="2015" name="Stand. Genomic Sci.">
        <title>High quality draft genome sequence of the moderately halophilic bacterium Pontibacillus yanchengensis Y32(T) and comparison among Pontibacillus genomes.</title>
        <authorList>
            <person name="Huang J."/>
            <person name="Qiao Z.X."/>
            <person name="Tang J.W."/>
            <person name="Wang G."/>
        </authorList>
    </citation>
    <scope>NUCLEOTIDE SEQUENCE [LARGE SCALE GENOMIC DNA]</scope>
    <source>
        <strain evidence="2 3">Y32</strain>
    </source>
</reference>
<protein>
    <submittedName>
        <fullName evidence="2">Uncharacterized protein</fullName>
    </submittedName>
</protein>
<evidence type="ECO:0000256" key="1">
    <source>
        <dbReference type="SAM" id="Coils"/>
    </source>
</evidence>
<keyword evidence="1" id="KW-0175">Coiled coil</keyword>
<proteinExistence type="predicted"/>
<name>A0A0A2TEA4_9BACI</name>
<dbReference type="AlphaFoldDB" id="A0A0A2TEA4"/>
<feature type="coiled-coil region" evidence="1">
    <location>
        <begin position="177"/>
        <end position="232"/>
    </location>
</feature>
<dbReference type="STRING" id="1385514.N782_11980"/>
<dbReference type="RefSeq" id="WP_036820105.1">
    <property type="nucleotide sequence ID" value="NZ_AVBF01000031.1"/>
</dbReference>
<keyword evidence="3" id="KW-1185">Reference proteome</keyword>